<organism evidence="5 6">
    <name type="scientific">Rehaibacterium terrae</name>
    <dbReference type="NCBI Taxonomy" id="1341696"/>
    <lineage>
        <taxon>Bacteria</taxon>
        <taxon>Pseudomonadati</taxon>
        <taxon>Pseudomonadota</taxon>
        <taxon>Gammaproteobacteria</taxon>
        <taxon>Lysobacterales</taxon>
        <taxon>Lysobacteraceae</taxon>
        <taxon>Rehaibacterium</taxon>
    </lineage>
</organism>
<dbReference type="NCBIfam" id="TIGR00724">
    <property type="entry name" value="urea_amlyse_rel"/>
    <property type="match status" value="1"/>
</dbReference>
<keyword evidence="1" id="KW-0547">Nucleotide-binding</keyword>
<keyword evidence="3" id="KW-0067">ATP-binding</keyword>
<evidence type="ECO:0000259" key="4">
    <source>
        <dbReference type="SMART" id="SM00797"/>
    </source>
</evidence>
<evidence type="ECO:0000313" key="5">
    <source>
        <dbReference type="EMBL" id="MBB5015795.1"/>
    </source>
</evidence>
<evidence type="ECO:0000256" key="3">
    <source>
        <dbReference type="ARBA" id="ARBA00022840"/>
    </source>
</evidence>
<dbReference type="RefSeq" id="WP_183948463.1">
    <property type="nucleotide sequence ID" value="NZ_JACHHX010000010.1"/>
</dbReference>
<comment type="caution">
    <text evidence="5">The sequence shown here is derived from an EMBL/GenBank/DDBJ whole genome shotgun (WGS) entry which is preliminary data.</text>
</comment>
<gene>
    <name evidence="5" type="ORF">HNQ58_001703</name>
</gene>
<dbReference type="Gene3D" id="2.40.100.10">
    <property type="entry name" value="Cyclophilin-like"/>
    <property type="match status" value="1"/>
</dbReference>
<dbReference type="PANTHER" id="PTHR43309:SF3">
    <property type="entry name" value="5-OXOPROLINASE SUBUNIT C"/>
    <property type="match status" value="1"/>
</dbReference>
<dbReference type="EMBL" id="JACHHX010000010">
    <property type="protein sequence ID" value="MBB5015795.1"/>
    <property type="molecule type" value="Genomic_DNA"/>
</dbReference>
<dbReference type="InterPro" id="IPR052708">
    <property type="entry name" value="PxpC"/>
</dbReference>
<sequence length="321" mass="33977">MSLQVLAPGLLTSVQDLGRTGLRRYGVGTAGALDGYSARVANLLVGNAPDTPLLEITLSGPRLRFDRPLRIALTGAQIDARHDDVELPGWRPLDLPAGGELRLGACRRGCRAYLAIHGGLGVPRLLGSASTDLRGGFGGMRGRMLAAGDLLPLAREAGPAVDTPRIPPWWIAAAPDIDLYRDALAHVLPGRDATEPADALFATSWKVSAASNRQGLRLDGPPLQSADRRERVSEPVAVGTIQLPPDGQPIILLGEAQTVGGYPRIGHVASADLPRLAQLRPGDTLHLRPTDADSAWRAACDQRARLARIALAVAQRLAART</sequence>
<dbReference type="GO" id="GO:0016787">
    <property type="term" value="F:hydrolase activity"/>
    <property type="evidence" value="ECO:0007669"/>
    <property type="project" value="UniProtKB-KW"/>
</dbReference>
<evidence type="ECO:0000256" key="1">
    <source>
        <dbReference type="ARBA" id="ARBA00022741"/>
    </source>
</evidence>
<evidence type="ECO:0000256" key="2">
    <source>
        <dbReference type="ARBA" id="ARBA00022801"/>
    </source>
</evidence>
<protein>
    <submittedName>
        <fullName evidence="5">Antagonist of KipI</fullName>
    </submittedName>
</protein>
<keyword evidence="2" id="KW-0378">Hydrolase</keyword>
<dbReference type="Proteomes" id="UP000519004">
    <property type="component" value="Unassembled WGS sequence"/>
</dbReference>
<dbReference type="SUPFAM" id="SSF50891">
    <property type="entry name" value="Cyclophilin-like"/>
    <property type="match status" value="1"/>
</dbReference>
<name>A0A7W8DEM1_9GAMM</name>
<evidence type="ECO:0000313" key="6">
    <source>
        <dbReference type="Proteomes" id="UP000519004"/>
    </source>
</evidence>
<proteinExistence type="predicted"/>
<dbReference type="PANTHER" id="PTHR43309">
    <property type="entry name" value="5-OXOPROLINASE SUBUNIT C"/>
    <property type="match status" value="1"/>
</dbReference>
<dbReference type="SMART" id="SM00797">
    <property type="entry name" value="AHS2"/>
    <property type="match status" value="1"/>
</dbReference>
<dbReference type="GO" id="GO:0005524">
    <property type="term" value="F:ATP binding"/>
    <property type="evidence" value="ECO:0007669"/>
    <property type="project" value="UniProtKB-KW"/>
</dbReference>
<reference evidence="5 6" key="1">
    <citation type="submission" date="2020-08" db="EMBL/GenBank/DDBJ databases">
        <title>Genomic Encyclopedia of Type Strains, Phase IV (KMG-IV): sequencing the most valuable type-strain genomes for metagenomic binning, comparative biology and taxonomic classification.</title>
        <authorList>
            <person name="Goeker M."/>
        </authorList>
    </citation>
    <scope>NUCLEOTIDE SEQUENCE [LARGE SCALE GENOMIC DNA]</scope>
    <source>
        <strain evidence="5 6">DSM 25897</strain>
    </source>
</reference>
<keyword evidence="6" id="KW-1185">Reference proteome</keyword>
<dbReference type="Pfam" id="PF02626">
    <property type="entry name" value="CT_A_B"/>
    <property type="match status" value="1"/>
</dbReference>
<dbReference type="InterPro" id="IPR003778">
    <property type="entry name" value="CT_A_B"/>
</dbReference>
<dbReference type="AlphaFoldDB" id="A0A7W8DEM1"/>
<dbReference type="InterPro" id="IPR029000">
    <property type="entry name" value="Cyclophilin-like_dom_sf"/>
</dbReference>
<feature type="domain" description="Carboxyltransferase" evidence="4">
    <location>
        <begin position="24"/>
        <end position="306"/>
    </location>
</feature>
<accession>A0A7W8DEM1</accession>